<sequence length="593" mass="65340">MRRTPVVEFAQNMGFSFRRLLDGDPEALDSLAHWAGLTSAGIGALQSWSGEPIGDARMRLRDEVFISRALRNPTLRGCPTCLREDASAHSGVSVEAMAMRGDWQLREVTLCLKHRHLLVPLWTADNRYARYDFAARFKEIEAALLAGTMDRPACDPTEYDLWLDRRLEDGEDHTWLANHGLYPATAFCRLLGMELLRLQADPGQGDIHRLRAAQQAGFAVARQGEAAISAAFMALVEASGGKREEPKAVFGQLHTKLRTDYVHDPAFDPFRQLLRDCILSVWPVAAGETVLGEVQPERRLHSLYSAAKEVGVTEELLEPFLIEAGALTAGDPRFSNRRVFSAKDHAALLAEIPTLVSLKTLQREIGVSRTELARLVSEGLLTPRMQNVAVHLRWSLTQAMDLLGDLMARAQQISTADAGWEPLLAASRRCRRPIAALLDAVQNGKLVIGAVGDGFSDLRLRTTQLDLLVRPSDGPDMETPMTATAFGISVGIKDKGRFRALIDAGQTCATVMRNPKTGIENTVMTAADIADFHRRFVTMRTLSAETGRPIPELRADLKRAGVAVFAPEGQDFGRLFLREEVEAALGPAKPRKM</sequence>
<organism evidence="2 3">
    <name type="scientific">Gemmobacter lanyuensis</name>
    <dbReference type="NCBI Taxonomy" id="1054497"/>
    <lineage>
        <taxon>Bacteria</taxon>
        <taxon>Pseudomonadati</taxon>
        <taxon>Pseudomonadota</taxon>
        <taxon>Alphaproteobacteria</taxon>
        <taxon>Rhodobacterales</taxon>
        <taxon>Paracoccaceae</taxon>
        <taxon>Gemmobacter</taxon>
    </lineage>
</organism>
<protein>
    <recommendedName>
        <fullName evidence="1">TniQ domain-containing protein</fullName>
    </recommendedName>
</protein>
<dbReference type="InterPro" id="IPR009492">
    <property type="entry name" value="TniQ"/>
</dbReference>
<evidence type="ECO:0000313" key="2">
    <source>
        <dbReference type="EMBL" id="GGW24314.1"/>
    </source>
</evidence>
<evidence type="ECO:0000313" key="3">
    <source>
        <dbReference type="Proteomes" id="UP000628984"/>
    </source>
</evidence>
<comment type="caution">
    <text evidence="2">The sequence shown here is derived from an EMBL/GenBank/DDBJ whole genome shotgun (WGS) entry which is preliminary data.</text>
</comment>
<dbReference type="Proteomes" id="UP000628984">
    <property type="component" value="Unassembled WGS sequence"/>
</dbReference>
<dbReference type="Pfam" id="PF06527">
    <property type="entry name" value="TniQ"/>
    <property type="match status" value="1"/>
</dbReference>
<reference evidence="2" key="1">
    <citation type="journal article" date="2014" name="Int. J. Syst. Evol. Microbiol.">
        <title>Complete genome sequence of Corynebacterium casei LMG S-19264T (=DSM 44701T), isolated from a smear-ripened cheese.</title>
        <authorList>
            <consortium name="US DOE Joint Genome Institute (JGI-PGF)"/>
            <person name="Walter F."/>
            <person name="Albersmeier A."/>
            <person name="Kalinowski J."/>
            <person name="Ruckert C."/>
        </authorList>
    </citation>
    <scope>NUCLEOTIDE SEQUENCE</scope>
    <source>
        <strain evidence="2">KCTC 23714</strain>
    </source>
</reference>
<proteinExistence type="predicted"/>
<feature type="domain" description="TniQ" evidence="1">
    <location>
        <begin position="20"/>
        <end position="118"/>
    </location>
</feature>
<keyword evidence="3" id="KW-1185">Reference proteome</keyword>
<name>A0A918MHB5_9RHOB</name>
<reference evidence="2" key="2">
    <citation type="submission" date="2020-09" db="EMBL/GenBank/DDBJ databases">
        <authorList>
            <person name="Sun Q."/>
            <person name="Kim S."/>
        </authorList>
    </citation>
    <scope>NUCLEOTIDE SEQUENCE</scope>
    <source>
        <strain evidence="2">KCTC 23714</strain>
    </source>
</reference>
<dbReference type="EMBL" id="BMYQ01000001">
    <property type="protein sequence ID" value="GGW24314.1"/>
    <property type="molecule type" value="Genomic_DNA"/>
</dbReference>
<dbReference type="AlphaFoldDB" id="A0A918MHB5"/>
<accession>A0A918MHB5</accession>
<gene>
    <name evidence="2" type="ORF">GCM10011452_09850</name>
</gene>
<evidence type="ECO:0000259" key="1">
    <source>
        <dbReference type="Pfam" id="PF06527"/>
    </source>
</evidence>